<dbReference type="EMBL" id="JBHTIS010000126">
    <property type="protein sequence ID" value="MFD1044799.1"/>
    <property type="molecule type" value="Genomic_DNA"/>
</dbReference>
<feature type="non-terminal residue" evidence="2">
    <location>
        <position position="1"/>
    </location>
</feature>
<comment type="caution">
    <text evidence="2">The sequence shown here is derived from an EMBL/GenBank/DDBJ whole genome shotgun (WGS) entry which is preliminary data.</text>
</comment>
<dbReference type="Proteomes" id="UP001597045">
    <property type="component" value="Unassembled WGS sequence"/>
</dbReference>
<accession>A0ABW3M648</accession>
<organism evidence="2 3">
    <name type="scientific">Kibdelosporangium lantanae</name>
    <dbReference type="NCBI Taxonomy" id="1497396"/>
    <lineage>
        <taxon>Bacteria</taxon>
        <taxon>Bacillati</taxon>
        <taxon>Actinomycetota</taxon>
        <taxon>Actinomycetes</taxon>
        <taxon>Pseudonocardiales</taxon>
        <taxon>Pseudonocardiaceae</taxon>
        <taxon>Kibdelosporangium</taxon>
    </lineage>
</organism>
<keyword evidence="3" id="KW-1185">Reference proteome</keyword>
<feature type="region of interest" description="Disordered" evidence="1">
    <location>
        <begin position="1"/>
        <end position="29"/>
    </location>
</feature>
<evidence type="ECO:0000313" key="3">
    <source>
        <dbReference type="Proteomes" id="UP001597045"/>
    </source>
</evidence>
<reference evidence="3" key="1">
    <citation type="journal article" date="2019" name="Int. J. Syst. Evol. Microbiol.">
        <title>The Global Catalogue of Microorganisms (GCM) 10K type strain sequencing project: providing services to taxonomists for standard genome sequencing and annotation.</title>
        <authorList>
            <consortium name="The Broad Institute Genomics Platform"/>
            <consortium name="The Broad Institute Genome Sequencing Center for Infectious Disease"/>
            <person name="Wu L."/>
            <person name="Ma J."/>
        </authorList>
    </citation>
    <scope>NUCLEOTIDE SEQUENCE [LARGE SCALE GENOMIC DNA]</scope>
    <source>
        <strain evidence="3">JCM 31486</strain>
    </source>
</reference>
<sequence>PWPRPCWTRRKPHGTRARSRSPWTGEHSTWVGKAGQPAILFDDHTFVLDATSPELHALPVTGIGRCDIGPDAYGTTIPVGHRSVIRPSEVARRCR</sequence>
<evidence type="ECO:0000313" key="2">
    <source>
        <dbReference type="EMBL" id="MFD1044799.1"/>
    </source>
</evidence>
<name>A0ABW3M648_9PSEU</name>
<feature type="compositionally biased region" description="Basic residues" evidence="1">
    <location>
        <begin position="7"/>
        <end position="19"/>
    </location>
</feature>
<evidence type="ECO:0000256" key="1">
    <source>
        <dbReference type="SAM" id="MobiDB-lite"/>
    </source>
</evidence>
<proteinExistence type="predicted"/>
<gene>
    <name evidence="2" type="ORF">ACFQ1S_03890</name>
</gene>
<protein>
    <submittedName>
        <fullName evidence="2">Uncharacterized protein</fullName>
    </submittedName>
</protein>